<evidence type="ECO:0000256" key="7">
    <source>
        <dbReference type="RuleBase" id="RU003346"/>
    </source>
</evidence>
<feature type="transmembrane region" description="Helical" evidence="9">
    <location>
        <begin position="382"/>
        <end position="403"/>
    </location>
</feature>
<evidence type="ECO:0000256" key="4">
    <source>
        <dbReference type="ARBA" id="ARBA00022692"/>
    </source>
</evidence>
<dbReference type="NCBIfam" id="TIGR00879">
    <property type="entry name" value="SP"/>
    <property type="match status" value="1"/>
</dbReference>
<feature type="transmembrane region" description="Helical" evidence="9">
    <location>
        <begin position="18"/>
        <end position="35"/>
    </location>
</feature>
<keyword evidence="12" id="KW-1185">Reference proteome</keyword>
<evidence type="ECO:0000259" key="10">
    <source>
        <dbReference type="PROSITE" id="PS50850"/>
    </source>
</evidence>
<feature type="transmembrane region" description="Helical" evidence="9">
    <location>
        <begin position="163"/>
        <end position="181"/>
    </location>
</feature>
<dbReference type="GO" id="GO:0016020">
    <property type="term" value="C:membrane"/>
    <property type="evidence" value="ECO:0007669"/>
    <property type="project" value="UniProtKB-SubCell"/>
</dbReference>
<dbReference type="InterPro" id="IPR050360">
    <property type="entry name" value="MFS_Sugar_Transporters"/>
</dbReference>
<reference evidence="11 12" key="1">
    <citation type="submission" date="2013-03" db="EMBL/GenBank/DDBJ databases">
        <title>The Genome Sequence of Phialophora europaea CBS 101466.</title>
        <authorList>
            <consortium name="The Broad Institute Genomics Platform"/>
            <person name="Cuomo C."/>
            <person name="de Hoog S."/>
            <person name="Gorbushina A."/>
            <person name="Walker B."/>
            <person name="Young S.K."/>
            <person name="Zeng Q."/>
            <person name="Gargeya S."/>
            <person name="Fitzgerald M."/>
            <person name="Haas B."/>
            <person name="Abouelleil A."/>
            <person name="Allen A.W."/>
            <person name="Alvarado L."/>
            <person name="Arachchi H.M."/>
            <person name="Berlin A.M."/>
            <person name="Chapman S.B."/>
            <person name="Gainer-Dewar J."/>
            <person name="Goldberg J."/>
            <person name="Griggs A."/>
            <person name="Gujja S."/>
            <person name="Hansen M."/>
            <person name="Howarth C."/>
            <person name="Imamovic A."/>
            <person name="Ireland A."/>
            <person name="Larimer J."/>
            <person name="McCowan C."/>
            <person name="Murphy C."/>
            <person name="Pearson M."/>
            <person name="Poon T.W."/>
            <person name="Priest M."/>
            <person name="Roberts A."/>
            <person name="Saif S."/>
            <person name="Shea T."/>
            <person name="Sisk P."/>
            <person name="Sykes S."/>
            <person name="Wortman J."/>
            <person name="Nusbaum C."/>
            <person name="Birren B."/>
        </authorList>
    </citation>
    <scope>NUCLEOTIDE SEQUENCE [LARGE SCALE GENOMIC DNA]</scope>
    <source>
        <strain evidence="11 12">CBS 101466</strain>
    </source>
</reference>
<keyword evidence="3 7" id="KW-0813">Transport</keyword>
<organism evidence="11 12">
    <name type="scientific">Cyphellophora europaea (strain CBS 101466)</name>
    <name type="common">Phialophora europaea</name>
    <dbReference type="NCBI Taxonomy" id="1220924"/>
    <lineage>
        <taxon>Eukaryota</taxon>
        <taxon>Fungi</taxon>
        <taxon>Dikarya</taxon>
        <taxon>Ascomycota</taxon>
        <taxon>Pezizomycotina</taxon>
        <taxon>Eurotiomycetes</taxon>
        <taxon>Chaetothyriomycetidae</taxon>
        <taxon>Chaetothyriales</taxon>
        <taxon>Cyphellophoraceae</taxon>
        <taxon>Cyphellophora</taxon>
    </lineage>
</organism>
<dbReference type="Pfam" id="PF00083">
    <property type="entry name" value="Sugar_tr"/>
    <property type="match status" value="1"/>
</dbReference>
<evidence type="ECO:0000256" key="3">
    <source>
        <dbReference type="ARBA" id="ARBA00022448"/>
    </source>
</evidence>
<keyword evidence="6 9" id="KW-0472">Membrane</keyword>
<dbReference type="GeneID" id="19977473"/>
<dbReference type="GO" id="GO:0005351">
    <property type="term" value="F:carbohydrate:proton symporter activity"/>
    <property type="evidence" value="ECO:0007669"/>
    <property type="project" value="TreeGrafter"/>
</dbReference>
<feature type="region of interest" description="Disordered" evidence="8">
    <location>
        <begin position="517"/>
        <end position="546"/>
    </location>
</feature>
<evidence type="ECO:0000256" key="1">
    <source>
        <dbReference type="ARBA" id="ARBA00004141"/>
    </source>
</evidence>
<sequence length="546" mass="61355">MFGKSDKKNYFGLRGSKLQIAVGVLAGLDFLLFGYDQGVTGGLLTLISFREQFPTIDQYASDISAEERNARSTYQGITVASYNLGCFCGAVACIFLGNPLGRRRTIFVGTCIMVVGAILQSSSYQLEQFIIGRLVTGFGNGLNTSTIPTWQSECSRSHQRGKLVMIEGSLIVCGVMIAYWIDFGLYFTDPNPVSWRFPLAFQIFFCIPIILFIFSLPESPRWLLLRGREDEALEVLAVLNDVEPDSQFVTNEFYAIKDTVLEASKGSFRDLFTMDENRHFHRVVLAYVNQMFQQISGINLITYYIPNVLENEVGLSAFNAKLIAACNGTEYFMASWIAIFTIEKVGRRKLMIFGAAGMSICMVVLAITDSLHTTKAGIVETVFLFLFNTCFAIGWLGMTWLYPAEIVPLKIRAPANAVSTTANWIWNFMVVMITPVAFTSIGYKTYIIFAVINGALILPVTYFFYPETAYRSLEEMDAIFVKNRSIFTTVRDAKNEPHRYDKQGNVLIDYEATEEHERRRSSVAYTAPRRLSRTSGDEKGVVEHDA</sequence>
<dbReference type="InterPro" id="IPR036259">
    <property type="entry name" value="MFS_trans_sf"/>
</dbReference>
<dbReference type="InterPro" id="IPR005829">
    <property type="entry name" value="Sugar_transporter_CS"/>
</dbReference>
<dbReference type="VEuPathDB" id="FungiDB:HMPREF1541_10134"/>
<name>W2S989_CYPE1</name>
<evidence type="ECO:0000256" key="8">
    <source>
        <dbReference type="SAM" id="MobiDB-lite"/>
    </source>
</evidence>
<evidence type="ECO:0000256" key="2">
    <source>
        <dbReference type="ARBA" id="ARBA00010992"/>
    </source>
</evidence>
<keyword evidence="5 9" id="KW-1133">Transmembrane helix</keyword>
<feature type="transmembrane region" description="Helical" evidence="9">
    <location>
        <begin position="193"/>
        <end position="216"/>
    </location>
</feature>
<evidence type="ECO:0000313" key="12">
    <source>
        <dbReference type="Proteomes" id="UP000030752"/>
    </source>
</evidence>
<dbReference type="Gene3D" id="1.20.1250.20">
    <property type="entry name" value="MFS general substrate transporter like domains"/>
    <property type="match status" value="1"/>
</dbReference>
<feature type="transmembrane region" description="Helical" evidence="9">
    <location>
        <begin position="424"/>
        <end position="441"/>
    </location>
</feature>
<dbReference type="PROSITE" id="PS50850">
    <property type="entry name" value="MFS"/>
    <property type="match status" value="1"/>
</dbReference>
<dbReference type="InterPro" id="IPR005828">
    <property type="entry name" value="MFS_sugar_transport-like"/>
</dbReference>
<accession>W2S989</accession>
<dbReference type="EMBL" id="KB822714">
    <property type="protein sequence ID" value="ETN44464.1"/>
    <property type="molecule type" value="Genomic_DNA"/>
</dbReference>
<evidence type="ECO:0000256" key="6">
    <source>
        <dbReference type="ARBA" id="ARBA00023136"/>
    </source>
</evidence>
<comment type="subcellular location">
    <subcellularLocation>
        <location evidence="1">Membrane</location>
        <topology evidence="1">Multi-pass membrane protein</topology>
    </subcellularLocation>
</comment>
<feature type="transmembrane region" description="Helical" evidence="9">
    <location>
        <begin position="350"/>
        <end position="367"/>
    </location>
</feature>
<dbReference type="OrthoDB" id="6133115at2759"/>
<dbReference type="PRINTS" id="PR00171">
    <property type="entry name" value="SUGRTRNSPORT"/>
</dbReference>
<dbReference type="eggNOG" id="KOG0254">
    <property type="taxonomic scope" value="Eukaryota"/>
</dbReference>
<feature type="transmembrane region" description="Helical" evidence="9">
    <location>
        <begin position="79"/>
        <end position="97"/>
    </location>
</feature>
<dbReference type="Proteomes" id="UP000030752">
    <property type="component" value="Unassembled WGS sequence"/>
</dbReference>
<gene>
    <name evidence="11" type="ORF">HMPREF1541_10134</name>
</gene>
<feature type="transmembrane region" description="Helical" evidence="9">
    <location>
        <begin position="447"/>
        <end position="465"/>
    </location>
</feature>
<protein>
    <recommendedName>
        <fullName evidence="10">Major facilitator superfamily (MFS) profile domain-containing protein</fullName>
    </recommendedName>
</protein>
<comment type="similarity">
    <text evidence="2 7">Belongs to the major facilitator superfamily. Sugar transporter (TC 2.A.1.1) family.</text>
</comment>
<feature type="compositionally biased region" description="Basic and acidic residues" evidence="8">
    <location>
        <begin position="535"/>
        <end position="546"/>
    </location>
</feature>
<evidence type="ECO:0000313" key="11">
    <source>
        <dbReference type="EMBL" id="ETN44464.1"/>
    </source>
</evidence>
<dbReference type="HOGENOM" id="CLU_001265_30_3_1"/>
<feature type="domain" description="Major facilitator superfamily (MFS) profile" evidence="10">
    <location>
        <begin position="22"/>
        <end position="469"/>
    </location>
</feature>
<dbReference type="InterPro" id="IPR020846">
    <property type="entry name" value="MFS_dom"/>
</dbReference>
<dbReference type="RefSeq" id="XP_008713027.1">
    <property type="nucleotide sequence ID" value="XM_008714805.1"/>
</dbReference>
<dbReference type="InterPro" id="IPR003663">
    <property type="entry name" value="Sugar/inositol_transpt"/>
</dbReference>
<dbReference type="FunCoup" id="W2S989">
    <property type="interactions" value="18"/>
</dbReference>
<dbReference type="SUPFAM" id="SSF103473">
    <property type="entry name" value="MFS general substrate transporter"/>
    <property type="match status" value="1"/>
</dbReference>
<dbReference type="PANTHER" id="PTHR48022">
    <property type="entry name" value="PLASTIDIC GLUCOSE TRANSPORTER 4"/>
    <property type="match status" value="1"/>
</dbReference>
<evidence type="ECO:0000256" key="9">
    <source>
        <dbReference type="SAM" id="Phobius"/>
    </source>
</evidence>
<keyword evidence="4 9" id="KW-0812">Transmembrane</keyword>
<dbReference type="PROSITE" id="PS00216">
    <property type="entry name" value="SUGAR_TRANSPORT_1"/>
    <property type="match status" value="1"/>
</dbReference>
<proteinExistence type="inferred from homology"/>
<evidence type="ECO:0000256" key="5">
    <source>
        <dbReference type="ARBA" id="ARBA00022989"/>
    </source>
</evidence>
<dbReference type="FunFam" id="1.20.1250.20:FF:000061">
    <property type="entry name" value="MFS sugar transporter"/>
    <property type="match status" value="1"/>
</dbReference>
<dbReference type="InParanoid" id="W2S989"/>
<dbReference type="AlphaFoldDB" id="W2S989"/>
<dbReference type="PANTHER" id="PTHR48022:SF68">
    <property type="entry name" value="MAJOR FACILITATOR SUPERFAMILY (MFS) PROFILE DOMAIN-CONTAINING PROTEIN-RELATED"/>
    <property type="match status" value="1"/>
</dbReference>